<dbReference type="Proteomes" id="UP001189429">
    <property type="component" value="Unassembled WGS sequence"/>
</dbReference>
<evidence type="ECO:0000313" key="3">
    <source>
        <dbReference type="Proteomes" id="UP001189429"/>
    </source>
</evidence>
<proteinExistence type="predicted"/>
<feature type="compositionally biased region" description="Low complexity" evidence="1">
    <location>
        <begin position="1283"/>
        <end position="1315"/>
    </location>
</feature>
<comment type="caution">
    <text evidence="2">The sequence shown here is derived from an EMBL/GenBank/DDBJ whole genome shotgun (WGS) entry which is preliminary data.</text>
</comment>
<keyword evidence="3" id="KW-1185">Reference proteome</keyword>
<dbReference type="EMBL" id="CAUYUJ010003537">
    <property type="protein sequence ID" value="CAK0805712.1"/>
    <property type="molecule type" value="Genomic_DNA"/>
</dbReference>
<sequence>MSAKPVYHNRATTFLDDGESFQADFVVAWRYDDEHDDTHWELLGPLLAVHSGAKTPVDVHKHVSASEGSWRAMFHVLGLQWSDHIFPPVKAVQAKLRKTGVDESSWHTRFSFTCTSQALVLILAQKATAAKAEETRAKARAAMEAWLAQVVHFRDFKIALNECFSESAGACNLVVHEGYCQHMRAIDKDLGADDGRRPFRGPVWLFVATLQKIYECPAARAVVLHFCARLARMIHSSDDNRGSTNPLKQDRVVAGGRKRRWHEGFKAEVTQGVVQKEKALTGLGACKLEGCDERRLREWQDKQCLSTMACSHRLLGDAVGTFSMSEDGARLGCPAVETKVYAMYHRGQSVALWLPNQAVKEWRGMKHDGVGLASESVAKWKQRLQDFFKGEAERARPSTRKSLGDPNLANQHDLQAWDHALLAGVGRGLAKFRAARPCLPLGPGEARFWVDLATLPEDLQAAAAGRTRRAAVRAADGSTRLECVWSEPRCILHSWLDMGSVGWVGKHIAYGHGNVRGTFGNDPSHRRWGNTLNSLSAAGLTLLKLEAGLVQTFLLGPWHMDGNFRKVEEAAQEWHASSDHRDLLFVHLYPRIVRDLNQGVLPAEFGSDEHIKSTWDALPEQLVFWRRGASMKLNRWFQLTKRHDAFEPYWGCLLAVCSYICLQRGLYTHVDWAPFCAHGESAADGVGAPSPAVSMAASSSSAPAPPARSVKHSNEAISKLRSECAGGFHMATTILAMDEVRALMTGVTMLVEEICEEHGKTVTIMKTRRGTKQWRCDMASGTSMRHLANTVELVSSARLCSRVGLTLQNVPALRYADEVANRVVVALVDYVRELLFNEVIFSLSYARDFPNCLVALVDPDSARRAAMAEWCRQVWVALEQAEKAAQGISWLRTFLHSLVWPQHTWVREVLISLGETSWTTLPADTWKEVDDYAHGLAGTKANEDLFNVSRKHGRLSSSGKLGGPAIWQRSLVSPILRDNDLPVIDPAVADEIVGSTLHDGKVPSSAFDSRSLQVGDFSLGGQLLTDFVNGKFPSTTSAERFMQKSMAVECLRLVAPNWGALEKAWISRLVVPGQVLVRKSGEGEPKSKGVFVLGVSDFGVIGWRLKGQKVKGVLFLHLKPPGAEQDVASWHSLPVTVMPPHIAKQRFQFGDDVPRFCLGIVLIKEPGAYAVPLLLASARRGFAGITTPRMQMIVDMYQVPFTGRRPTTERDVATLLIKWQLPEASEEEVQSCLAHRTFKKNVRDSVLCEENADAVVGLLAEEDAALVKEEAKESAKRAKKNETSTAADAGSASSESKPSGGAAAAHPSGGAAAEAQPAGNRIPEGAIEPEEVRAYLPKSKGIWMGLHTKRAWQIKYPMRRKTPRSHTATFGVDDEGQTYRTCMLTCLRWAWDVHKETTGEESPWDIPPGK</sequence>
<accession>A0ABN9QI68</accession>
<evidence type="ECO:0000256" key="1">
    <source>
        <dbReference type="SAM" id="MobiDB-lite"/>
    </source>
</evidence>
<name>A0ABN9QI68_9DINO</name>
<feature type="region of interest" description="Disordered" evidence="1">
    <location>
        <begin position="1274"/>
        <end position="1326"/>
    </location>
</feature>
<evidence type="ECO:0000313" key="2">
    <source>
        <dbReference type="EMBL" id="CAK0805712.1"/>
    </source>
</evidence>
<organism evidence="2 3">
    <name type="scientific">Prorocentrum cordatum</name>
    <dbReference type="NCBI Taxonomy" id="2364126"/>
    <lineage>
        <taxon>Eukaryota</taxon>
        <taxon>Sar</taxon>
        <taxon>Alveolata</taxon>
        <taxon>Dinophyceae</taxon>
        <taxon>Prorocentrales</taxon>
        <taxon>Prorocentraceae</taxon>
        <taxon>Prorocentrum</taxon>
    </lineage>
</organism>
<gene>
    <name evidence="2" type="ORF">PCOR1329_LOCUS12163</name>
</gene>
<reference evidence="2" key="1">
    <citation type="submission" date="2023-10" db="EMBL/GenBank/DDBJ databases">
        <authorList>
            <person name="Chen Y."/>
            <person name="Shah S."/>
            <person name="Dougan E. K."/>
            <person name="Thang M."/>
            <person name="Chan C."/>
        </authorList>
    </citation>
    <scope>NUCLEOTIDE SEQUENCE [LARGE SCALE GENOMIC DNA]</scope>
</reference>
<protein>
    <submittedName>
        <fullName evidence="2">Uncharacterized protein</fullName>
    </submittedName>
</protein>